<accession>A0A1F4ZRJ6</accession>
<dbReference type="STRING" id="1797263.A2397_00730"/>
<reference evidence="1 2" key="1">
    <citation type="journal article" date="2016" name="Nat. Commun.">
        <title>Thousands of microbial genomes shed light on interconnected biogeochemical processes in an aquifer system.</title>
        <authorList>
            <person name="Anantharaman K."/>
            <person name="Brown C.T."/>
            <person name="Hug L.A."/>
            <person name="Sharon I."/>
            <person name="Castelle C.J."/>
            <person name="Probst A.J."/>
            <person name="Thomas B.C."/>
            <person name="Singh A."/>
            <person name="Wilkins M.J."/>
            <person name="Karaoz U."/>
            <person name="Brodie E.L."/>
            <person name="Williams K.H."/>
            <person name="Hubbard S.S."/>
            <person name="Banfield J.F."/>
        </authorList>
    </citation>
    <scope>NUCLEOTIDE SEQUENCE [LARGE SCALE GENOMIC DNA]</scope>
</reference>
<evidence type="ECO:0000313" key="1">
    <source>
        <dbReference type="EMBL" id="OGD09069.1"/>
    </source>
</evidence>
<dbReference type="AlphaFoldDB" id="A0A1F4ZRJ6"/>
<organism evidence="1 2">
    <name type="scientific">Candidatus Amesbacteria bacterium RIFOXYB1_FULL_44_23</name>
    <dbReference type="NCBI Taxonomy" id="1797263"/>
    <lineage>
        <taxon>Bacteria</taxon>
        <taxon>Candidatus Amesiibacteriota</taxon>
    </lineage>
</organism>
<sequence>MAPALVEVVQSQKNRENGFPNLAFVLLKQWNRCLLNDTNGVSIPGVEVIHVLSEGEVLVYVDTKKVTEDSVLVGFSQESQDREVVVASTGMLVVTLATKGQCLKFVPIPIAGQTGEPGYVRITKVEVGYQPEDNKRQE</sequence>
<name>A0A1F4ZRJ6_9BACT</name>
<evidence type="ECO:0000313" key="2">
    <source>
        <dbReference type="Proteomes" id="UP000176424"/>
    </source>
</evidence>
<proteinExistence type="predicted"/>
<comment type="caution">
    <text evidence="1">The sequence shown here is derived from an EMBL/GenBank/DDBJ whole genome shotgun (WGS) entry which is preliminary data.</text>
</comment>
<gene>
    <name evidence="1" type="ORF">A2397_00730</name>
</gene>
<dbReference type="Proteomes" id="UP000176424">
    <property type="component" value="Unassembled WGS sequence"/>
</dbReference>
<dbReference type="EMBL" id="MEXR01000040">
    <property type="protein sequence ID" value="OGD09069.1"/>
    <property type="molecule type" value="Genomic_DNA"/>
</dbReference>
<protein>
    <submittedName>
        <fullName evidence="1">Uncharacterized protein</fullName>
    </submittedName>
</protein>